<gene>
    <name evidence="3" type="ORF">JFL43_20685</name>
</gene>
<evidence type="ECO:0000256" key="1">
    <source>
        <dbReference type="SAM" id="Phobius"/>
    </source>
</evidence>
<dbReference type="InterPro" id="IPR002931">
    <property type="entry name" value="Transglutaminase-like"/>
</dbReference>
<dbReference type="RefSeq" id="WP_200750503.1">
    <property type="nucleotide sequence ID" value="NZ_JAEOAH010000054.1"/>
</dbReference>
<organism evidence="3 4">
    <name type="scientific">Viridibacillus soli</name>
    <dbReference type="NCBI Taxonomy" id="2798301"/>
    <lineage>
        <taxon>Bacteria</taxon>
        <taxon>Bacillati</taxon>
        <taxon>Bacillota</taxon>
        <taxon>Bacilli</taxon>
        <taxon>Bacillales</taxon>
        <taxon>Caryophanaceae</taxon>
        <taxon>Viridibacillus</taxon>
    </lineage>
</organism>
<keyword evidence="4" id="KW-1185">Reference proteome</keyword>
<dbReference type="Pfam" id="PF01841">
    <property type="entry name" value="Transglut_core"/>
    <property type="match status" value="1"/>
</dbReference>
<dbReference type="EMBL" id="JAEOAH010000054">
    <property type="protein sequence ID" value="MBK3497199.1"/>
    <property type="molecule type" value="Genomic_DNA"/>
</dbReference>
<evidence type="ECO:0000259" key="2">
    <source>
        <dbReference type="SMART" id="SM00460"/>
    </source>
</evidence>
<evidence type="ECO:0000313" key="4">
    <source>
        <dbReference type="Proteomes" id="UP000618943"/>
    </source>
</evidence>
<dbReference type="Proteomes" id="UP000618943">
    <property type="component" value="Unassembled WGS sequence"/>
</dbReference>
<protein>
    <submittedName>
        <fullName evidence="3">Transglutaminase domain-containing protein</fullName>
    </submittedName>
</protein>
<dbReference type="Gene3D" id="3.10.620.30">
    <property type="match status" value="1"/>
</dbReference>
<sequence>MNNKVDIQYTYHNSNKGLTNLWVSLPIDKTNPSLTLKPEKTSIDAGKSMISYFTLKENEHLKIHYSEDVYKKDEQREISQEEKKYYLRTGVLVQIDPEIIRLGESITADATTSMDKAKLLFYYLVENFKYNYPPKSRGAKSFLQSKKGDCGEYSFLFSSLCRSIGIPCRTLVGSWANGKLQAHVWNEFFVEEIGWVPVDCSMAYMQRYKKLQFLFSNIRTLAWEEYFGNTESQRVVFSKDVEIMLNPPYKNITDQEIEEANLKPLSPFEINEKPFYWGYQSLNGTAPYIQPAYIQFDKINLNSKPIKDGKRYLGSWEIKETGYQRFFYKLKIFSFYTFITCFLINFIVNNSVIDVVRNVFIILTGISFIARKERTILFCILTVLFFLPLLSSLSKLL</sequence>
<keyword evidence="1" id="KW-1133">Transmembrane helix</keyword>
<dbReference type="SMART" id="SM00460">
    <property type="entry name" value="TGc"/>
    <property type="match status" value="1"/>
</dbReference>
<comment type="caution">
    <text evidence="3">The sequence shown here is derived from an EMBL/GenBank/DDBJ whole genome shotgun (WGS) entry which is preliminary data.</text>
</comment>
<evidence type="ECO:0000313" key="3">
    <source>
        <dbReference type="EMBL" id="MBK3497199.1"/>
    </source>
</evidence>
<reference evidence="3 4" key="1">
    <citation type="submission" date="2020-12" db="EMBL/GenBank/DDBJ databases">
        <title>YIM B01967 draft genome.</title>
        <authorList>
            <person name="Yan X."/>
        </authorList>
    </citation>
    <scope>NUCLEOTIDE SEQUENCE [LARGE SCALE GENOMIC DNA]</scope>
    <source>
        <strain evidence="3 4">YIM B01967</strain>
    </source>
</reference>
<dbReference type="PANTHER" id="PTHR33490:SF3">
    <property type="entry name" value="CONSERVED INTEGRAL MEMBRANE PROTEIN"/>
    <property type="match status" value="1"/>
</dbReference>
<proteinExistence type="predicted"/>
<dbReference type="PANTHER" id="PTHR33490">
    <property type="entry name" value="BLR5614 PROTEIN-RELATED"/>
    <property type="match status" value="1"/>
</dbReference>
<feature type="domain" description="Transglutaminase-like" evidence="2">
    <location>
        <begin position="142"/>
        <end position="202"/>
    </location>
</feature>
<feature type="transmembrane region" description="Helical" evidence="1">
    <location>
        <begin position="326"/>
        <end position="346"/>
    </location>
</feature>
<dbReference type="InterPro" id="IPR038765">
    <property type="entry name" value="Papain-like_cys_pep_sf"/>
</dbReference>
<feature type="transmembrane region" description="Helical" evidence="1">
    <location>
        <begin position="376"/>
        <end position="394"/>
    </location>
</feature>
<name>A0ABS1HCM5_9BACL</name>
<accession>A0ABS1HCM5</accession>
<keyword evidence="1" id="KW-0812">Transmembrane</keyword>
<keyword evidence="1" id="KW-0472">Membrane</keyword>
<dbReference type="SUPFAM" id="SSF54001">
    <property type="entry name" value="Cysteine proteinases"/>
    <property type="match status" value="1"/>
</dbReference>